<dbReference type="EMBL" id="AATS01000018">
    <property type="protein sequence ID" value="EAU53743.1"/>
    <property type="molecule type" value="Genomic_DNA"/>
</dbReference>
<keyword evidence="2" id="KW-1185">Reference proteome</keyword>
<dbReference type="Proteomes" id="UP000005297">
    <property type="component" value="Unassembled WGS sequence"/>
</dbReference>
<gene>
    <name evidence="1" type="ORF">SPV1_06374</name>
</gene>
<comment type="caution">
    <text evidence="1">The sequence shown here is derived from an EMBL/GenBank/DDBJ whole genome shotgun (WGS) entry which is preliminary data.</text>
</comment>
<name>Q0EWP6_9PROT</name>
<evidence type="ECO:0000313" key="1">
    <source>
        <dbReference type="EMBL" id="EAU53743.1"/>
    </source>
</evidence>
<sequence length="236" mass="27043">MNSEELFGFKFNWLEPKISTSYPYNESHPLFAAAQQVARLSVKHLPKGFTYKDVLRTNEATANIVNGLTSNKDNEYWKSKSKELPFDIALVCEAIKRIEKSILLFDRMAISFAWQEMSQANLIIGKVIGFHDKELPDKFSLEFYQENGSIGGKISKGNRSPFRDKACKEIQAIIEKRHLWNDGHSASSLTRLFWPELHEVKKQQSGSWLGISYADIVYAQIGRRTIYDCISETNPN</sequence>
<protein>
    <submittedName>
        <fullName evidence="1">Uncharacterized protein</fullName>
    </submittedName>
</protein>
<reference evidence="1 2" key="1">
    <citation type="submission" date="2006-09" db="EMBL/GenBank/DDBJ databases">
        <authorList>
            <person name="Emerson D."/>
            <person name="Ferriera S."/>
            <person name="Johnson J."/>
            <person name="Kravitz S."/>
            <person name="Halpern A."/>
            <person name="Remington K."/>
            <person name="Beeson K."/>
            <person name="Tran B."/>
            <person name="Rogers Y.-H."/>
            <person name="Friedman R."/>
            <person name="Venter J.C."/>
        </authorList>
    </citation>
    <scope>NUCLEOTIDE SEQUENCE [LARGE SCALE GENOMIC DNA]</scope>
    <source>
        <strain evidence="1 2">PV-1</strain>
    </source>
</reference>
<dbReference type="RefSeq" id="WP_009851568.1">
    <property type="nucleotide sequence ID" value="NZ_DS022295.1"/>
</dbReference>
<accession>Q0EWP6</accession>
<dbReference type="OrthoDB" id="10014083at2"/>
<proteinExistence type="predicted"/>
<dbReference type="InParanoid" id="Q0EWP6"/>
<evidence type="ECO:0000313" key="2">
    <source>
        <dbReference type="Proteomes" id="UP000005297"/>
    </source>
</evidence>
<organism evidence="1 2">
    <name type="scientific">Mariprofundus ferrooxydans PV-1</name>
    <dbReference type="NCBI Taxonomy" id="314345"/>
    <lineage>
        <taxon>Bacteria</taxon>
        <taxon>Pseudomonadati</taxon>
        <taxon>Pseudomonadota</taxon>
        <taxon>Candidatius Mariprofundia</taxon>
        <taxon>Mariprofundales</taxon>
        <taxon>Mariprofundaceae</taxon>
        <taxon>Mariprofundus</taxon>
    </lineage>
</organism>
<dbReference type="AlphaFoldDB" id="Q0EWP6"/>
<dbReference type="HOGENOM" id="CLU_1174290_0_0_0"/>